<comment type="subcellular location">
    <subcellularLocation>
        <location evidence="2">Cell membrane</location>
        <topology evidence="2">Multi-pass membrane protein</topology>
    </subcellularLocation>
</comment>
<comment type="similarity">
    <text evidence="3">Belongs to the multi antimicrobial extrusion (MATE) (TC 2.A.66.1) family.</text>
</comment>
<keyword evidence="11 13" id="KW-0472">Membrane</keyword>
<comment type="caution">
    <text evidence="14">The sequence shown here is derived from an EMBL/GenBank/DDBJ whole genome shotgun (WGS) entry which is preliminary data.</text>
</comment>
<dbReference type="PANTHER" id="PTHR43298">
    <property type="entry name" value="MULTIDRUG RESISTANCE PROTEIN NORM-RELATED"/>
    <property type="match status" value="1"/>
</dbReference>
<keyword evidence="7" id="KW-1003">Cell membrane</keyword>
<dbReference type="GO" id="GO:0015297">
    <property type="term" value="F:antiporter activity"/>
    <property type="evidence" value="ECO:0007669"/>
    <property type="project" value="UniProtKB-KW"/>
</dbReference>
<dbReference type="AlphaFoldDB" id="A0A6L6L6U9"/>
<dbReference type="Proteomes" id="UP000478483">
    <property type="component" value="Unassembled WGS sequence"/>
</dbReference>
<dbReference type="PIRSF" id="PIRSF006603">
    <property type="entry name" value="DinF"/>
    <property type="match status" value="1"/>
</dbReference>
<evidence type="ECO:0000256" key="11">
    <source>
        <dbReference type="ARBA" id="ARBA00023136"/>
    </source>
</evidence>
<evidence type="ECO:0000313" key="14">
    <source>
        <dbReference type="EMBL" id="MTR86118.1"/>
    </source>
</evidence>
<evidence type="ECO:0000256" key="10">
    <source>
        <dbReference type="ARBA" id="ARBA00023065"/>
    </source>
</evidence>
<evidence type="ECO:0000256" key="3">
    <source>
        <dbReference type="ARBA" id="ARBA00010199"/>
    </source>
</evidence>
<feature type="transmembrane region" description="Helical" evidence="13">
    <location>
        <begin position="193"/>
        <end position="210"/>
    </location>
</feature>
<evidence type="ECO:0000256" key="5">
    <source>
        <dbReference type="ARBA" id="ARBA00022448"/>
    </source>
</evidence>
<keyword evidence="5" id="KW-0813">Transport</keyword>
<evidence type="ECO:0000256" key="6">
    <source>
        <dbReference type="ARBA" id="ARBA00022449"/>
    </source>
</evidence>
<evidence type="ECO:0000256" key="9">
    <source>
        <dbReference type="ARBA" id="ARBA00022989"/>
    </source>
</evidence>
<keyword evidence="8 13" id="KW-0812">Transmembrane</keyword>
<proteinExistence type="inferred from homology"/>
<dbReference type="InterPro" id="IPR002528">
    <property type="entry name" value="MATE_fam"/>
</dbReference>
<feature type="transmembrane region" description="Helical" evidence="13">
    <location>
        <begin position="97"/>
        <end position="122"/>
    </location>
</feature>
<feature type="transmembrane region" description="Helical" evidence="13">
    <location>
        <begin position="154"/>
        <end position="173"/>
    </location>
</feature>
<evidence type="ECO:0000313" key="15">
    <source>
        <dbReference type="Proteomes" id="UP000478483"/>
    </source>
</evidence>
<feature type="transmembrane region" description="Helical" evidence="13">
    <location>
        <begin position="244"/>
        <end position="265"/>
    </location>
</feature>
<dbReference type="GO" id="GO:0006811">
    <property type="term" value="P:monoatomic ion transport"/>
    <property type="evidence" value="ECO:0007669"/>
    <property type="project" value="UniProtKB-KW"/>
</dbReference>
<keyword evidence="10" id="KW-0406">Ion transport</keyword>
<name>A0A6L6L6U9_9FIRM</name>
<evidence type="ECO:0000256" key="1">
    <source>
        <dbReference type="ARBA" id="ARBA00003408"/>
    </source>
</evidence>
<dbReference type="GO" id="GO:0005886">
    <property type="term" value="C:plasma membrane"/>
    <property type="evidence" value="ECO:0007669"/>
    <property type="project" value="UniProtKB-SubCell"/>
</dbReference>
<feature type="transmembrane region" description="Helical" evidence="13">
    <location>
        <begin position="369"/>
        <end position="388"/>
    </location>
</feature>
<dbReference type="GO" id="GO:0042910">
    <property type="term" value="F:xenobiotic transmembrane transporter activity"/>
    <property type="evidence" value="ECO:0007669"/>
    <property type="project" value="InterPro"/>
</dbReference>
<evidence type="ECO:0000256" key="13">
    <source>
        <dbReference type="SAM" id="Phobius"/>
    </source>
</evidence>
<comment type="function">
    <text evidence="1">Multidrug efflux pump.</text>
</comment>
<reference evidence="14 15" key="1">
    <citation type="journal article" date="2019" name="Nat. Med.">
        <title>A library of human gut bacterial isolates paired with longitudinal multiomics data enables mechanistic microbiome research.</title>
        <authorList>
            <person name="Poyet M."/>
            <person name="Groussin M."/>
            <person name="Gibbons S.M."/>
            <person name="Avila-Pacheco J."/>
            <person name="Jiang X."/>
            <person name="Kearney S.M."/>
            <person name="Perrotta A.R."/>
            <person name="Berdy B."/>
            <person name="Zhao S."/>
            <person name="Lieberman T.D."/>
            <person name="Swanson P.K."/>
            <person name="Smith M."/>
            <person name="Roesemann S."/>
            <person name="Alexander J.E."/>
            <person name="Rich S.A."/>
            <person name="Livny J."/>
            <person name="Vlamakis H."/>
            <person name="Clish C."/>
            <person name="Bullock K."/>
            <person name="Deik A."/>
            <person name="Scott J."/>
            <person name="Pierce K.A."/>
            <person name="Xavier R.J."/>
            <person name="Alm E.J."/>
        </authorList>
    </citation>
    <scope>NUCLEOTIDE SEQUENCE [LARGE SCALE GENOMIC DNA]</scope>
    <source>
        <strain evidence="14 15">BIOML-A1</strain>
    </source>
</reference>
<feature type="transmembrane region" description="Helical" evidence="13">
    <location>
        <begin position="12"/>
        <end position="36"/>
    </location>
</feature>
<feature type="transmembrane region" description="Helical" evidence="13">
    <location>
        <begin position="277"/>
        <end position="296"/>
    </location>
</feature>
<feature type="transmembrane region" description="Helical" evidence="13">
    <location>
        <begin position="316"/>
        <end position="338"/>
    </location>
</feature>
<evidence type="ECO:0000256" key="12">
    <source>
        <dbReference type="ARBA" id="ARBA00031636"/>
    </source>
</evidence>
<gene>
    <name evidence="14" type="ORF">GMD50_13935</name>
</gene>
<organism evidence="14 15">
    <name type="scientific">Roseburia intestinalis</name>
    <dbReference type="NCBI Taxonomy" id="166486"/>
    <lineage>
        <taxon>Bacteria</taxon>
        <taxon>Bacillati</taxon>
        <taxon>Bacillota</taxon>
        <taxon>Clostridia</taxon>
        <taxon>Lachnospirales</taxon>
        <taxon>Lachnospiraceae</taxon>
        <taxon>Roseburia</taxon>
    </lineage>
</organism>
<accession>A0A6L6L6U9</accession>
<evidence type="ECO:0000256" key="7">
    <source>
        <dbReference type="ARBA" id="ARBA00022475"/>
    </source>
</evidence>
<dbReference type="EMBL" id="WNAJ01000018">
    <property type="protein sequence ID" value="MTR86118.1"/>
    <property type="molecule type" value="Genomic_DNA"/>
</dbReference>
<keyword evidence="6" id="KW-0050">Antiport</keyword>
<sequence>MMNENKMETMQVNKLLITMEAPMVLSMLIGALYNVVDSLFVSHYGENALSAVSLAFPIQNIIIATGTGIGVGINALLSRFLGEKKQKKVNQTALHGIILGIGFYILVLLFGIFCVKGFYMVQTNDTEIISMGVDYLTVICVFGYFGLPEMGTKGAPIATVVGQIIAMLLGLYFNLTKNTDVQFNFKSIELESYYFKGICTVGIPTIIMQSMSSIMCFGINKLLLNFSTTSTAVFGAYFKLQTFVYMATFGLNNALIPIVAFNLGAKHADRIKKVIRLSGAYSALIGLVGLIIMEMLPVQLISAFAPSEEMFSLGVTALRILGFSFVFGGVSVMTCYALQGFSRGISSLIISALRQVIILLPLASILGKAIGINGIWWSFLISETVTVIRNVRHRFQSSNPQK</sequence>
<evidence type="ECO:0000256" key="8">
    <source>
        <dbReference type="ARBA" id="ARBA00022692"/>
    </source>
</evidence>
<dbReference type="InterPro" id="IPR048279">
    <property type="entry name" value="MdtK-like"/>
</dbReference>
<keyword evidence="9 13" id="KW-1133">Transmembrane helix</keyword>
<dbReference type="InterPro" id="IPR050222">
    <property type="entry name" value="MATE_MdtK"/>
</dbReference>
<dbReference type="Pfam" id="PF01554">
    <property type="entry name" value="MatE"/>
    <property type="match status" value="2"/>
</dbReference>
<dbReference type="PANTHER" id="PTHR43298:SF2">
    <property type="entry name" value="FMN_FAD EXPORTER YEEO-RELATED"/>
    <property type="match status" value="1"/>
</dbReference>
<evidence type="ECO:0000256" key="4">
    <source>
        <dbReference type="ARBA" id="ARBA00020268"/>
    </source>
</evidence>
<protein>
    <recommendedName>
        <fullName evidence="4">Probable multidrug resistance protein NorM</fullName>
    </recommendedName>
    <alternativeName>
        <fullName evidence="12">Multidrug-efflux transporter</fullName>
    </alternativeName>
</protein>
<feature type="transmembrane region" description="Helical" evidence="13">
    <location>
        <begin position="56"/>
        <end position="77"/>
    </location>
</feature>
<dbReference type="RefSeq" id="WP_118413499.1">
    <property type="nucleotide sequence ID" value="NZ_QRPI01000030.1"/>
</dbReference>
<evidence type="ECO:0000256" key="2">
    <source>
        <dbReference type="ARBA" id="ARBA00004651"/>
    </source>
</evidence>